<dbReference type="EMBL" id="QXFU01000192">
    <property type="protein sequence ID" value="KAE9040814.1"/>
    <property type="molecule type" value="Genomic_DNA"/>
</dbReference>
<dbReference type="InterPro" id="IPR052649">
    <property type="entry name" value="NCE102-like"/>
</dbReference>
<dbReference type="AlphaFoldDB" id="A0A6A3NIF8"/>
<reference evidence="5 7" key="1">
    <citation type="submission" date="2018-09" db="EMBL/GenBank/DDBJ databases">
        <title>Genomic investigation of the strawberry pathogen Phytophthora fragariae indicates pathogenicity is determined by transcriptional variation in three key races.</title>
        <authorList>
            <person name="Adams T.M."/>
            <person name="Armitage A.D."/>
            <person name="Sobczyk M.K."/>
            <person name="Bates H.J."/>
            <person name="Dunwell J.M."/>
            <person name="Nellist C.F."/>
            <person name="Harrison R.J."/>
        </authorList>
    </citation>
    <scope>NUCLEOTIDE SEQUENCE [LARGE SCALE GENOMIC DNA]</scope>
    <source>
        <strain evidence="2 5">SCRP249</strain>
        <strain evidence="3 7">SCRP324</strain>
        <strain evidence="4 6">SCRP333</strain>
    </source>
</reference>
<dbReference type="Proteomes" id="UP000434957">
    <property type="component" value="Unassembled WGS sequence"/>
</dbReference>
<dbReference type="EMBL" id="QXFV01001031">
    <property type="protein sequence ID" value="KAE9017424.1"/>
    <property type="molecule type" value="Genomic_DNA"/>
</dbReference>
<proteinExistence type="predicted"/>
<keyword evidence="1" id="KW-0472">Membrane</keyword>
<feature type="transmembrane region" description="Helical" evidence="1">
    <location>
        <begin position="94"/>
        <end position="112"/>
    </location>
</feature>
<organism evidence="3 7">
    <name type="scientific">Phytophthora rubi</name>
    <dbReference type="NCBI Taxonomy" id="129364"/>
    <lineage>
        <taxon>Eukaryota</taxon>
        <taxon>Sar</taxon>
        <taxon>Stramenopiles</taxon>
        <taxon>Oomycota</taxon>
        <taxon>Peronosporomycetes</taxon>
        <taxon>Peronosporales</taxon>
        <taxon>Peronosporaceae</taxon>
        <taxon>Phytophthora</taxon>
    </lineage>
</organism>
<comment type="caution">
    <text evidence="3">The sequence shown here is derived from an EMBL/GenBank/DDBJ whole genome shotgun (WGS) entry which is preliminary data.</text>
</comment>
<feature type="transmembrane region" description="Helical" evidence="1">
    <location>
        <begin position="56"/>
        <end position="82"/>
    </location>
</feature>
<protein>
    <recommendedName>
        <fullName evidence="8">MARVEL domain-containing protein</fullName>
    </recommendedName>
</protein>
<keyword evidence="1" id="KW-0812">Transmembrane</keyword>
<keyword evidence="1" id="KW-1133">Transmembrane helix</keyword>
<gene>
    <name evidence="2" type="ORF">PR001_g14396</name>
    <name evidence="3" type="ORF">PR002_g4757</name>
    <name evidence="4" type="ORF">PR003_g1634</name>
</gene>
<keyword evidence="6" id="KW-1185">Reference proteome</keyword>
<dbReference type="Proteomes" id="UP000429607">
    <property type="component" value="Unassembled WGS sequence"/>
</dbReference>
<evidence type="ECO:0000313" key="6">
    <source>
        <dbReference type="Proteomes" id="UP000434957"/>
    </source>
</evidence>
<feature type="transmembrane region" description="Helical" evidence="1">
    <location>
        <begin position="12"/>
        <end position="36"/>
    </location>
</feature>
<dbReference type="PANTHER" id="PTHR28165:SF1">
    <property type="entry name" value="NON-CLASSICAL EXPORT PROTEIN 2-RELATED"/>
    <property type="match status" value="1"/>
</dbReference>
<evidence type="ECO:0000313" key="7">
    <source>
        <dbReference type="Proteomes" id="UP000435112"/>
    </source>
</evidence>
<evidence type="ECO:0000256" key="1">
    <source>
        <dbReference type="SAM" id="Phobius"/>
    </source>
</evidence>
<evidence type="ECO:0000313" key="2">
    <source>
        <dbReference type="EMBL" id="KAE9017424.1"/>
    </source>
</evidence>
<sequence>MSVAMSPYAVTLVCIILRGFQLVFALVSIITAAMTFPMTNASNGLAFRLGCAENAFVLVVAYTVLQYSWVLLVPVELFPMMLRPRATFTRATDSLLAVVALVAGIVLATSDYGRDCDDYAVLVRCRNLKTSYVFVILSAVPLVGSVLVTLVKSEDLDTDECRDRAGSYRMVAATPVSGTLSPIDNRDIVTA</sequence>
<feature type="transmembrane region" description="Helical" evidence="1">
    <location>
        <begin position="132"/>
        <end position="151"/>
    </location>
</feature>
<evidence type="ECO:0008006" key="8">
    <source>
        <dbReference type="Google" id="ProtNLM"/>
    </source>
</evidence>
<dbReference type="EMBL" id="QXFT01000047">
    <property type="protein sequence ID" value="KAE9357722.1"/>
    <property type="molecule type" value="Genomic_DNA"/>
</dbReference>
<accession>A0A6A3NIF8</accession>
<evidence type="ECO:0000313" key="4">
    <source>
        <dbReference type="EMBL" id="KAE9357722.1"/>
    </source>
</evidence>
<dbReference type="OrthoDB" id="108630at2759"/>
<name>A0A6A3NIF8_9STRA</name>
<dbReference type="Proteomes" id="UP000435112">
    <property type="component" value="Unassembled WGS sequence"/>
</dbReference>
<evidence type="ECO:0000313" key="5">
    <source>
        <dbReference type="Proteomes" id="UP000429607"/>
    </source>
</evidence>
<dbReference type="PANTHER" id="PTHR28165">
    <property type="entry name" value="NON-CLASSICAL EXPORT PROTEIN 2-RELATED"/>
    <property type="match status" value="1"/>
</dbReference>
<evidence type="ECO:0000313" key="3">
    <source>
        <dbReference type="EMBL" id="KAE9040814.1"/>
    </source>
</evidence>